<sequence>MLSLRLLLIFLLPHLSLPLRFPALPKHVPSTLFLSSFLLITPPAHALDATMIGRTLCTQTSTPSKVTVSCLGGPLTSLDNLSLHPVSANENGISTSSIRNPSKFSPPWSYSSATSNPDIAWLSLITEINSLSDSQILVNTKTNPEATYYYLHATVPTSFPPLNSLDDLEFILRPSDNLVLYRSSTRTSVFVYPLQQQVGDKDTNIKRLEGIRKNLNWSELKY</sequence>
<comment type="caution">
    <text evidence="2">The sequence shown here is derived from an EMBL/GenBank/DDBJ whole genome shotgun (WGS) entry which is preliminary data.</text>
</comment>
<feature type="chain" id="PRO_5040896818" evidence="1">
    <location>
        <begin position="19"/>
        <end position="222"/>
    </location>
</feature>
<evidence type="ECO:0000313" key="3">
    <source>
        <dbReference type="Proteomes" id="UP001165122"/>
    </source>
</evidence>
<dbReference type="EMBL" id="BRXW01000329">
    <property type="protein sequence ID" value="GMI18310.1"/>
    <property type="molecule type" value="Genomic_DNA"/>
</dbReference>
<reference evidence="3" key="1">
    <citation type="journal article" date="2023" name="Commun. Biol.">
        <title>Genome analysis of Parmales, the sister group of diatoms, reveals the evolutionary specialization of diatoms from phago-mixotrophs to photoautotrophs.</title>
        <authorList>
            <person name="Ban H."/>
            <person name="Sato S."/>
            <person name="Yoshikawa S."/>
            <person name="Yamada K."/>
            <person name="Nakamura Y."/>
            <person name="Ichinomiya M."/>
            <person name="Sato N."/>
            <person name="Blanc-Mathieu R."/>
            <person name="Endo H."/>
            <person name="Kuwata A."/>
            <person name="Ogata H."/>
        </authorList>
    </citation>
    <scope>NUCLEOTIDE SEQUENCE [LARGE SCALE GENOMIC DNA]</scope>
    <source>
        <strain evidence="3">NIES 3700</strain>
    </source>
</reference>
<accession>A0A9W7FUM9</accession>
<keyword evidence="3" id="KW-1185">Reference proteome</keyword>
<dbReference type="InterPro" id="IPR010865">
    <property type="entry name" value="DUF1499"/>
</dbReference>
<protein>
    <submittedName>
        <fullName evidence="2">Uncharacterized protein</fullName>
    </submittedName>
</protein>
<dbReference type="PANTHER" id="PTHR34801:SF6">
    <property type="entry name" value="SLL1620 PROTEIN"/>
    <property type="match status" value="1"/>
</dbReference>
<evidence type="ECO:0000313" key="2">
    <source>
        <dbReference type="EMBL" id="GMI18310.1"/>
    </source>
</evidence>
<dbReference type="Pfam" id="PF07386">
    <property type="entry name" value="DUF1499"/>
    <property type="match status" value="1"/>
</dbReference>
<name>A0A9W7FUM9_9STRA</name>
<dbReference type="OrthoDB" id="200029at2759"/>
<organism evidence="2 3">
    <name type="scientific">Triparma laevis f. longispina</name>
    <dbReference type="NCBI Taxonomy" id="1714387"/>
    <lineage>
        <taxon>Eukaryota</taxon>
        <taxon>Sar</taxon>
        <taxon>Stramenopiles</taxon>
        <taxon>Ochrophyta</taxon>
        <taxon>Bolidophyceae</taxon>
        <taxon>Parmales</taxon>
        <taxon>Triparmaceae</taxon>
        <taxon>Triparma</taxon>
    </lineage>
</organism>
<dbReference type="Proteomes" id="UP001165122">
    <property type="component" value="Unassembled WGS sequence"/>
</dbReference>
<feature type="signal peptide" evidence="1">
    <location>
        <begin position="1"/>
        <end position="18"/>
    </location>
</feature>
<keyword evidence="1" id="KW-0732">Signal</keyword>
<evidence type="ECO:0000256" key="1">
    <source>
        <dbReference type="SAM" id="SignalP"/>
    </source>
</evidence>
<gene>
    <name evidence="2" type="ORF">TrLO_g8653</name>
</gene>
<dbReference type="PANTHER" id="PTHR34801">
    <property type="entry name" value="EXPRESSED PROTEIN"/>
    <property type="match status" value="1"/>
</dbReference>
<dbReference type="AlphaFoldDB" id="A0A9W7FUM9"/>
<proteinExistence type="predicted"/>